<reference evidence="2" key="1">
    <citation type="submission" date="2015-02" db="EMBL/GenBank/DDBJ databases">
        <title>Draft Genome of Frankia sp. CpI1-S.</title>
        <authorList>
            <person name="Oshone R.T."/>
            <person name="Ngom M."/>
            <person name="Ghodhbane-Gtari F."/>
            <person name="Gtari M."/>
            <person name="Morris K."/>
            <person name="Thomas K."/>
            <person name="Sen A."/>
            <person name="Tisa L.S."/>
        </authorList>
    </citation>
    <scope>NUCLEOTIDE SEQUENCE [LARGE SCALE GENOMIC DNA]</scope>
    <source>
        <strain evidence="2">CpI1-S</strain>
    </source>
</reference>
<sequence>MGTAFACTGSSSATASTGVIVAPVRDVAAETVAPSARDADAIDKAVRTSPYTAQVPTRNYEVAGTRLASSDPSWAYTELHPTVADLDRAEGVLHRTDGGWKLVQLGTYEVGCGVAPTAVLDDFGLQCPPADATDDLAAADSARPA</sequence>
<accession>A0A0D8BCQ0</accession>
<comment type="caution">
    <text evidence="1">The sequence shown here is derived from an EMBL/GenBank/DDBJ whole genome shotgun (WGS) entry which is preliminary data.</text>
</comment>
<dbReference type="EMBL" id="JYFN01000029">
    <property type="protein sequence ID" value="KJE21966.1"/>
    <property type="molecule type" value="Genomic_DNA"/>
</dbReference>
<proteinExistence type="predicted"/>
<dbReference type="OrthoDB" id="3216660at2"/>
<organism evidence="1 2">
    <name type="scientific">Frankia torreyi</name>
    <dbReference type="NCBI Taxonomy" id="1856"/>
    <lineage>
        <taxon>Bacteria</taxon>
        <taxon>Bacillati</taxon>
        <taxon>Actinomycetota</taxon>
        <taxon>Actinomycetes</taxon>
        <taxon>Frankiales</taxon>
        <taxon>Frankiaceae</taxon>
        <taxon>Frankia</taxon>
    </lineage>
</organism>
<dbReference type="Proteomes" id="UP000032545">
    <property type="component" value="Unassembled WGS sequence"/>
</dbReference>
<evidence type="ECO:0000313" key="1">
    <source>
        <dbReference type="EMBL" id="KJE21966.1"/>
    </source>
</evidence>
<protein>
    <submittedName>
        <fullName evidence="1">Uncharacterized protein</fullName>
    </submittedName>
</protein>
<keyword evidence="2" id="KW-1185">Reference proteome</keyword>
<dbReference type="AlphaFoldDB" id="A0A0D8BCQ0"/>
<reference evidence="1 2" key="2">
    <citation type="journal article" date="2016" name="Genome Announc.">
        <title>Permanent Draft Genome Sequences for Two Variants of Frankia sp. Strain CpI1, the First Frankia Strain Isolated from Root Nodules of Comptonia peregrina.</title>
        <authorList>
            <person name="Oshone R."/>
            <person name="Hurst S.G.IV."/>
            <person name="Abebe-Akele F."/>
            <person name="Simpson S."/>
            <person name="Morris K."/>
            <person name="Thomas W.K."/>
            <person name="Tisa L.S."/>
        </authorList>
    </citation>
    <scope>NUCLEOTIDE SEQUENCE [LARGE SCALE GENOMIC DNA]</scope>
    <source>
        <strain evidence="2">CpI1-S</strain>
    </source>
</reference>
<evidence type="ECO:0000313" key="2">
    <source>
        <dbReference type="Proteomes" id="UP000032545"/>
    </source>
</evidence>
<gene>
    <name evidence="1" type="ORF">FF36_03719</name>
</gene>
<name>A0A0D8BCQ0_9ACTN</name>
<dbReference type="PATRIC" id="fig|1502723.3.peg.3178"/>